<sequence>MSAPAAPASPRLPRSKGAFRSAAPARHFAPASVFSAPPPRRTPAALYAPVAVPAPAAAARPAPAPAAASRPCVIYVPDSDEEEAAPVRAPAAPPARSHSTSPAKRAPGHAAPAAGGALKRSRTTSPVKRPAAPPARLDTSLAIAGPSRLPPDAAAPARRCSPSPGPAPLSSPPTPRAVAVSSAHVDAAGRSLLFAATRPSAPPPAVAAEPPSASQLCLRAVLKASSSLDLEHLTAIRLAAAAEKARVRAAVEEQARTERAAEQAERDRVSEQERRLERERVAWLAGRAPSPVCEVAEPPEERPRLSQQDERALLPLDNIAPAAQNSVTPRRRRRERSESSSSDSSADEPLRAKLVQSKLTVQVALPDTDELTELHAAAPARFRVLPRCLLCGTSFAASHSGPKRKAHHVICLATPVPGRPPLTPGDVLALLASEEQRLARLELELQRAEEAAITTFERFCSTGPGAKAPRARPSRLRKLGVDGLRVTCADEAWQRLVESLGALPEAPIDSIYEAALTDATCAAGARERPAASRASKRRRTAMMPSRLGELHRARSAITPHRRGLGFRGTLFGGEERLFAAIAQPLVRKEREEDALARRALAKQQGKASLPRAGVPAFS</sequence>
<feature type="coiled-coil region" evidence="1">
    <location>
        <begin position="247"/>
        <end position="279"/>
    </location>
</feature>
<organism evidence="3 4">
    <name type="scientific">Tilletiopsis washingtonensis</name>
    <dbReference type="NCBI Taxonomy" id="58919"/>
    <lineage>
        <taxon>Eukaryota</taxon>
        <taxon>Fungi</taxon>
        <taxon>Dikarya</taxon>
        <taxon>Basidiomycota</taxon>
        <taxon>Ustilaginomycotina</taxon>
        <taxon>Exobasidiomycetes</taxon>
        <taxon>Entylomatales</taxon>
        <taxon>Entylomatales incertae sedis</taxon>
        <taxon>Tilletiopsis</taxon>
    </lineage>
</organism>
<feature type="compositionally biased region" description="Pro residues" evidence="2">
    <location>
        <begin position="163"/>
        <end position="175"/>
    </location>
</feature>
<protein>
    <submittedName>
        <fullName evidence="3">Uncharacterized protein</fullName>
    </submittedName>
</protein>
<name>A0A316Z9V1_9BASI</name>
<dbReference type="EMBL" id="KZ819291">
    <property type="protein sequence ID" value="PWN98361.1"/>
    <property type="molecule type" value="Genomic_DNA"/>
</dbReference>
<reference evidence="3 4" key="1">
    <citation type="journal article" date="2018" name="Mol. Biol. Evol.">
        <title>Broad Genomic Sampling Reveals a Smut Pathogenic Ancestry of the Fungal Clade Ustilaginomycotina.</title>
        <authorList>
            <person name="Kijpornyongpan T."/>
            <person name="Mondo S.J."/>
            <person name="Barry K."/>
            <person name="Sandor L."/>
            <person name="Lee J."/>
            <person name="Lipzen A."/>
            <person name="Pangilinan J."/>
            <person name="LaButti K."/>
            <person name="Hainaut M."/>
            <person name="Henrissat B."/>
            <person name="Grigoriev I.V."/>
            <person name="Spatafora J.W."/>
            <person name="Aime M.C."/>
        </authorList>
    </citation>
    <scope>NUCLEOTIDE SEQUENCE [LARGE SCALE GENOMIC DNA]</scope>
    <source>
        <strain evidence="3 4">MCA 4186</strain>
    </source>
</reference>
<keyword evidence="4" id="KW-1185">Reference proteome</keyword>
<accession>A0A316Z9V1</accession>
<feature type="compositionally biased region" description="Low complexity" evidence="2">
    <location>
        <begin position="146"/>
        <end position="162"/>
    </location>
</feature>
<evidence type="ECO:0000313" key="4">
    <source>
        <dbReference type="Proteomes" id="UP000245946"/>
    </source>
</evidence>
<dbReference type="RefSeq" id="XP_025598640.1">
    <property type="nucleotide sequence ID" value="XM_025742174.1"/>
</dbReference>
<feature type="compositionally biased region" description="Low complexity" evidence="2">
    <location>
        <begin position="1"/>
        <end position="12"/>
    </location>
</feature>
<gene>
    <name evidence="3" type="ORF">FA09DRAFT_329425</name>
</gene>
<proteinExistence type="predicted"/>
<dbReference type="AlphaFoldDB" id="A0A316Z9V1"/>
<evidence type="ECO:0000256" key="1">
    <source>
        <dbReference type="SAM" id="Coils"/>
    </source>
</evidence>
<feature type="region of interest" description="Disordered" evidence="2">
    <location>
        <begin position="1"/>
        <end position="42"/>
    </location>
</feature>
<dbReference type="Proteomes" id="UP000245946">
    <property type="component" value="Unassembled WGS sequence"/>
</dbReference>
<evidence type="ECO:0000313" key="3">
    <source>
        <dbReference type="EMBL" id="PWN98361.1"/>
    </source>
</evidence>
<keyword evidence="1" id="KW-0175">Coiled coil</keyword>
<dbReference type="OrthoDB" id="3364139at2759"/>
<evidence type="ECO:0000256" key="2">
    <source>
        <dbReference type="SAM" id="MobiDB-lite"/>
    </source>
</evidence>
<feature type="region of interest" description="Disordered" evidence="2">
    <location>
        <begin position="312"/>
        <end position="351"/>
    </location>
</feature>
<feature type="compositionally biased region" description="Low complexity" evidence="2">
    <location>
        <begin position="86"/>
        <end position="117"/>
    </location>
</feature>
<feature type="region of interest" description="Disordered" evidence="2">
    <location>
        <begin position="80"/>
        <end position="183"/>
    </location>
</feature>
<dbReference type="GeneID" id="37269718"/>
<feature type="region of interest" description="Disordered" evidence="2">
    <location>
        <begin position="599"/>
        <end position="618"/>
    </location>
</feature>
<feature type="coiled-coil region" evidence="1">
    <location>
        <begin position="431"/>
        <end position="458"/>
    </location>
</feature>